<dbReference type="OrthoDB" id="6860016at2"/>
<keyword evidence="2" id="KW-1185">Reference proteome</keyword>
<comment type="caution">
    <text evidence="1">The sequence shown here is derived from an EMBL/GenBank/DDBJ whole genome shotgun (WGS) entry which is preliminary data.</text>
</comment>
<proteinExistence type="predicted"/>
<gene>
    <name evidence="1" type="ORF">GJV78_22500</name>
</gene>
<dbReference type="CDD" id="cd14744">
    <property type="entry name" value="PAAR_CT_2"/>
    <property type="match status" value="1"/>
</dbReference>
<dbReference type="Gene3D" id="2.60.200.60">
    <property type="match status" value="1"/>
</dbReference>
<reference evidence="1 2" key="1">
    <citation type="submission" date="2019-11" db="EMBL/GenBank/DDBJ databases">
        <title>Escherichia alba sp. nov. isolated from the gut of plastic-eating superworms Zophobas atratus.</title>
        <authorList>
            <person name="Yang Y."/>
        </authorList>
    </citation>
    <scope>NUCLEOTIDE SEQUENCE [LARGE SCALE GENOMIC DNA]</scope>
    <source>
        <strain evidence="2">BIT-B35</strain>
    </source>
</reference>
<dbReference type="InterPro" id="IPR008727">
    <property type="entry name" value="PAAR_motif"/>
</dbReference>
<protein>
    <submittedName>
        <fullName evidence="1">PAAR domain-containing protein</fullName>
    </submittedName>
</protein>
<dbReference type="AlphaFoldDB" id="A0A6L6IT93"/>
<name>A0A6L6IT93_9ENTR</name>
<evidence type="ECO:0000313" key="1">
    <source>
        <dbReference type="EMBL" id="MTH48938.1"/>
    </source>
</evidence>
<organism evidence="1 2">
    <name type="scientific">Intestinirhabdus alba</name>
    <dbReference type="NCBI Taxonomy" id="2899544"/>
    <lineage>
        <taxon>Bacteria</taxon>
        <taxon>Pseudomonadati</taxon>
        <taxon>Pseudomonadota</taxon>
        <taxon>Gammaproteobacteria</taxon>
        <taxon>Enterobacterales</taxon>
        <taxon>Enterobacteriaceae</taxon>
        <taxon>Intestinirhabdus</taxon>
    </lineage>
</organism>
<dbReference type="EMBL" id="WMJZ01000091">
    <property type="protein sequence ID" value="MTH48938.1"/>
    <property type="molecule type" value="Genomic_DNA"/>
</dbReference>
<evidence type="ECO:0000313" key="2">
    <source>
        <dbReference type="Proteomes" id="UP000477739"/>
    </source>
</evidence>
<dbReference type="Pfam" id="PF05488">
    <property type="entry name" value="PAAR_motif"/>
    <property type="match status" value="1"/>
</dbReference>
<accession>A0A6L6IT93</accession>
<dbReference type="RefSeq" id="WP_155110282.1">
    <property type="nucleotide sequence ID" value="NZ_WMJZ01000091.1"/>
</dbReference>
<sequence>MGALKKVVRQGDTLREYGGTVLTGRYLAFGKPVARVGDAVCCNRHGVTKIVEGASGTVIDGRAVALDGHRCACGCTLVSSMPDVDIAR</sequence>
<dbReference type="Proteomes" id="UP000477739">
    <property type="component" value="Unassembled WGS sequence"/>
</dbReference>